<evidence type="ECO:0008006" key="10">
    <source>
        <dbReference type="Google" id="ProtNLM"/>
    </source>
</evidence>
<dbReference type="Proteomes" id="UP001175271">
    <property type="component" value="Unassembled WGS sequence"/>
</dbReference>
<dbReference type="FunFam" id="3.30.479.30:FF:000002">
    <property type="entry name" value="band 7 protein AGAP004871"/>
    <property type="match status" value="1"/>
</dbReference>
<accession>A0AA39HJ73</accession>
<dbReference type="InterPro" id="IPR036013">
    <property type="entry name" value="Band_7/SPFH_dom_sf"/>
</dbReference>
<feature type="domain" description="Tyrosine-protein phosphatase" evidence="6">
    <location>
        <begin position="36"/>
        <end position="289"/>
    </location>
</feature>
<evidence type="ECO:0000256" key="3">
    <source>
        <dbReference type="ARBA" id="ARBA00023136"/>
    </source>
</evidence>
<name>A0AA39HJ73_9BILA</name>
<feature type="transmembrane region" description="Helical" evidence="5">
    <location>
        <begin position="644"/>
        <end position="669"/>
    </location>
</feature>
<dbReference type="CDD" id="cd00047">
    <property type="entry name" value="PTPc"/>
    <property type="match status" value="1"/>
</dbReference>
<feature type="region of interest" description="Disordered" evidence="4">
    <location>
        <begin position="382"/>
        <end position="512"/>
    </location>
</feature>
<dbReference type="Gene3D" id="3.30.479.30">
    <property type="entry name" value="Band 7 domain"/>
    <property type="match status" value="1"/>
</dbReference>
<organism evidence="8 9">
    <name type="scientific">Steinernema hermaphroditum</name>
    <dbReference type="NCBI Taxonomy" id="289476"/>
    <lineage>
        <taxon>Eukaryota</taxon>
        <taxon>Metazoa</taxon>
        <taxon>Ecdysozoa</taxon>
        <taxon>Nematoda</taxon>
        <taxon>Chromadorea</taxon>
        <taxon>Rhabditida</taxon>
        <taxon>Tylenchina</taxon>
        <taxon>Panagrolaimomorpha</taxon>
        <taxon>Strongyloidoidea</taxon>
        <taxon>Steinernematidae</taxon>
        <taxon>Steinernema</taxon>
    </lineage>
</organism>
<dbReference type="InterPro" id="IPR000242">
    <property type="entry name" value="PTP_cat"/>
</dbReference>
<dbReference type="AlphaFoldDB" id="A0AA39HJ73"/>
<dbReference type="PANTHER" id="PTHR10264:SF19">
    <property type="entry name" value="AT06885P-RELATED"/>
    <property type="match status" value="1"/>
</dbReference>
<dbReference type="PRINTS" id="PR00721">
    <property type="entry name" value="STOMATIN"/>
</dbReference>
<reference evidence="8" key="1">
    <citation type="submission" date="2023-06" db="EMBL/GenBank/DDBJ databases">
        <title>Genomic analysis of the entomopathogenic nematode Steinernema hermaphroditum.</title>
        <authorList>
            <person name="Schwarz E.M."/>
            <person name="Heppert J.K."/>
            <person name="Baniya A."/>
            <person name="Schwartz H.T."/>
            <person name="Tan C.-H."/>
            <person name="Antoshechkin I."/>
            <person name="Sternberg P.W."/>
            <person name="Goodrich-Blair H."/>
            <person name="Dillman A.R."/>
        </authorList>
    </citation>
    <scope>NUCLEOTIDE SEQUENCE</scope>
    <source>
        <strain evidence="8">PS9179</strain>
        <tissue evidence="8">Whole animal</tissue>
    </source>
</reference>
<dbReference type="InterPro" id="IPR001972">
    <property type="entry name" value="Stomatin_HflK_fam"/>
</dbReference>
<dbReference type="PANTHER" id="PTHR10264">
    <property type="entry name" value="BAND 7 PROTEIN-RELATED"/>
    <property type="match status" value="1"/>
</dbReference>
<dbReference type="SMART" id="SM00244">
    <property type="entry name" value="PHB"/>
    <property type="match status" value="1"/>
</dbReference>
<dbReference type="GO" id="GO:0005886">
    <property type="term" value="C:plasma membrane"/>
    <property type="evidence" value="ECO:0007669"/>
    <property type="project" value="InterPro"/>
</dbReference>
<dbReference type="InterPro" id="IPR016130">
    <property type="entry name" value="Tyr_Pase_AS"/>
</dbReference>
<dbReference type="Pfam" id="PF01145">
    <property type="entry name" value="Band_7"/>
    <property type="match status" value="1"/>
</dbReference>
<dbReference type="SUPFAM" id="SSF52799">
    <property type="entry name" value="(Phosphotyrosine protein) phosphatases II"/>
    <property type="match status" value="1"/>
</dbReference>
<evidence type="ECO:0000256" key="5">
    <source>
        <dbReference type="SAM" id="Phobius"/>
    </source>
</evidence>
<feature type="compositionally biased region" description="Basic residues" evidence="4">
    <location>
        <begin position="385"/>
        <end position="406"/>
    </location>
</feature>
<dbReference type="GO" id="GO:0004725">
    <property type="term" value="F:protein tyrosine phosphatase activity"/>
    <property type="evidence" value="ECO:0007669"/>
    <property type="project" value="InterPro"/>
</dbReference>
<dbReference type="InterPro" id="IPR001107">
    <property type="entry name" value="Band_7"/>
</dbReference>
<evidence type="ECO:0000256" key="1">
    <source>
        <dbReference type="ARBA" id="ARBA00004370"/>
    </source>
</evidence>
<dbReference type="InterPro" id="IPR000387">
    <property type="entry name" value="Tyr_Pase_dom"/>
</dbReference>
<evidence type="ECO:0000313" key="9">
    <source>
        <dbReference type="Proteomes" id="UP001175271"/>
    </source>
</evidence>
<comment type="similarity">
    <text evidence="2">Belongs to the band 7/mec-2 family.</text>
</comment>
<dbReference type="SMART" id="SM00404">
    <property type="entry name" value="PTPc_motif"/>
    <property type="match status" value="1"/>
</dbReference>
<feature type="domain" description="Tyrosine specific protein phosphatases" evidence="7">
    <location>
        <begin position="206"/>
        <end position="280"/>
    </location>
</feature>
<evidence type="ECO:0000256" key="2">
    <source>
        <dbReference type="ARBA" id="ARBA00008164"/>
    </source>
</evidence>
<keyword evidence="5" id="KW-1133">Transmembrane helix</keyword>
<evidence type="ECO:0000256" key="4">
    <source>
        <dbReference type="SAM" id="MobiDB-lite"/>
    </source>
</evidence>
<comment type="subcellular location">
    <subcellularLocation>
        <location evidence="1">Membrane</location>
    </subcellularLocation>
</comment>
<protein>
    <recommendedName>
        <fullName evidence="10">Band 7 domain-containing protein</fullName>
    </recommendedName>
</protein>
<feature type="compositionally biased region" description="Basic and acidic residues" evidence="4">
    <location>
        <begin position="450"/>
        <end position="471"/>
    </location>
</feature>
<dbReference type="PROSITE" id="PS50055">
    <property type="entry name" value="TYR_PHOSPHATASE_PTP"/>
    <property type="match status" value="1"/>
</dbReference>
<evidence type="ECO:0000259" key="7">
    <source>
        <dbReference type="PROSITE" id="PS50056"/>
    </source>
</evidence>
<dbReference type="SUPFAM" id="SSF117892">
    <property type="entry name" value="Band 7/SPFH domain"/>
    <property type="match status" value="1"/>
</dbReference>
<keyword evidence="3 5" id="KW-0472">Membrane</keyword>
<sequence length="899" mass="98554">MAKSLPSVMAAHFAGSGGAAFRQFCNDVSTIGLAGLREQFAELKSYQPSDPARNAFDANSSKNRYKDVICLDSSRIVLKPSPQDGQQGDYIHANVVRFDVLQYHYVCAQGPLDTTVADFWRMIWQEKVVHIFMLCRCEELGKSKCSQYWPKQEGATMVCGGFVIRNEKIHYPDKNIIGTNMSVTYQGETRGIDHRQWVTWPDKTVPRTLDTVFKLLSLIRDRKTPTLVHCSAGIGRTGTLVSIDVLYRYLMMNKPMSLKTIVENLRNQRGQAVQTEDQYLFIHYVIMQRVATRGFVDYSAVKNFCQDYESYILQLTKIPQDPLIRLPTIVPANYQPPSAILAAYKTAIATMKTKSAQSTQGSVPLATVDKEKEKTVALTVIVKPRTVKTKRSGGTKRTRNATRRTRNTPAKSTKLQPDPACPARSSSEPINNGDDNETKKTEGELPLVDANKKLCREIKPASKPKTTEKPTADTGLGTARSESSDDTSPSVGDAKESGAAAKAKDVPAKLTPVPAKEIEPDYEEPESVFVEYTLARESAKETLAMSAPEREEAKAAGVDSLLLEPPVMENDGPLGCADEKLDAIELAPMESSSGVEGAQQWASSSGVQARVAPVSQATARVRSDRPAAFIVAPGVETEFGVCGWILTVLSYLLIAVTLPFSAFFCIKVVQEYERAVIFRLGRLMPGGAKGPGIFFIIPCIDSYRKVDLRVVSFDVPPQEILSKDSVTVAVDAVVYFRISNATISVTNVEDASRSTKLLAQTTLRNILGTKTLAEMLSDREAISLQMQSTLDEATDPWGVKVERVEVKDVRLPVQLQRAMAAEAEAAREARAKVIAAEGEQKASKALSQAAAVIAESPSALQLRYLQTLNSISAEKNSTIIFPFPIELLHTFMAKTSASS</sequence>
<dbReference type="Pfam" id="PF00102">
    <property type="entry name" value="Y_phosphatase"/>
    <property type="match status" value="1"/>
</dbReference>
<dbReference type="PROSITE" id="PS00383">
    <property type="entry name" value="TYR_PHOSPHATASE_1"/>
    <property type="match status" value="1"/>
</dbReference>
<dbReference type="InterPro" id="IPR029021">
    <property type="entry name" value="Prot-tyrosine_phosphatase-like"/>
</dbReference>
<dbReference type="EMBL" id="JAUCMV010000004">
    <property type="protein sequence ID" value="KAK0406867.1"/>
    <property type="molecule type" value="Genomic_DNA"/>
</dbReference>
<comment type="caution">
    <text evidence="8">The sequence shown here is derived from an EMBL/GenBank/DDBJ whole genome shotgun (WGS) entry which is preliminary data.</text>
</comment>
<dbReference type="Gene3D" id="3.90.190.10">
    <property type="entry name" value="Protein tyrosine phosphatase superfamily"/>
    <property type="match status" value="1"/>
</dbReference>
<dbReference type="SMART" id="SM00194">
    <property type="entry name" value="PTPc"/>
    <property type="match status" value="1"/>
</dbReference>
<dbReference type="InterPro" id="IPR018080">
    <property type="entry name" value="Band_7/stomatin-like_CS"/>
</dbReference>
<dbReference type="InterPro" id="IPR043202">
    <property type="entry name" value="Band-7_stomatin-like"/>
</dbReference>
<evidence type="ECO:0000259" key="6">
    <source>
        <dbReference type="PROSITE" id="PS50055"/>
    </source>
</evidence>
<dbReference type="PROSITE" id="PS50056">
    <property type="entry name" value="TYR_PHOSPHATASE_2"/>
    <property type="match status" value="1"/>
</dbReference>
<keyword evidence="5" id="KW-0812">Transmembrane</keyword>
<dbReference type="Gene3D" id="6.10.250.2090">
    <property type="match status" value="1"/>
</dbReference>
<dbReference type="PROSITE" id="PS01270">
    <property type="entry name" value="BAND_7"/>
    <property type="match status" value="1"/>
</dbReference>
<gene>
    <name evidence="8" type="ORF">QR680_018857</name>
</gene>
<keyword evidence="9" id="KW-1185">Reference proteome</keyword>
<proteinExistence type="inferred from homology"/>
<dbReference type="InterPro" id="IPR003595">
    <property type="entry name" value="Tyr_Pase_cat"/>
</dbReference>
<evidence type="ECO:0000313" key="8">
    <source>
        <dbReference type="EMBL" id="KAK0406867.1"/>
    </source>
</evidence>